<keyword evidence="9 12" id="KW-0472">Membrane</keyword>
<evidence type="ECO:0000256" key="11">
    <source>
        <dbReference type="SAM" id="MobiDB-lite"/>
    </source>
</evidence>
<dbReference type="GO" id="GO:0015252">
    <property type="term" value="F:proton channel activity"/>
    <property type="evidence" value="ECO:0007669"/>
    <property type="project" value="InterPro"/>
</dbReference>
<dbReference type="Proteomes" id="UP000694546">
    <property type="component" value="Chromosome 18"/>
</dbReference>
<keyword evidence="5 12" id="KW-0812">Transmembrane</keyword>
<dbReference type="OMA" id="NRVDMGA"/>
<feature type="transmembrane region" description="Helical" evidence="12">
    <location>
        <begin position="91"/>
        <end position="109"/>
    </location>
</feature>
<dbReference type="AlphaFoldDB" id="A0A8C4ZD82"/>
<evidence type="ECO:0000256" key="10">
    <source>
        <dbReference type="ARBA" id="ARBA00023303"/>
    </source>
</evidence>
<evidence type="ECO:0000256" key="3">
    <source>
        <dbReference type="ARBA" id="ARBA00022448"/>
    </source>
</evidence>
<dbReference type="InterPro" id="IPR004878">
    <property type="entry name" value="Otopetrin"/>
</dbReference>
<protein>
    <submittedName>
        <fullName evidence="13">Otopetrin 3</fullName>
    </submittedName>
</protein>
<keyword evidence="8" id="KW-0406">Ion transport</keyword>
<evidence type="ECO:0000256" key="7">
    <source>
        <dbReference type="ARBA" id="ARBA00022989"/>
    </source>
</evidence>
<comment type="similarity">
    <text evidence="2">Belongs to the otopetrin family.</text>
</comment>
<feature type="transmembrane region" description="Helical" evidence="12">
    <location>
        <begin position="57"/>
        <end position="79"/>
    </location>
</feature>
<evidence type="ECO:0000256" key="9">
    <source>
        <dbReference type="ARBA" id="ARBA00023136"/>
    </source>
</evidence>
<name>A0A8C4ZD82_GADMO</name>
<keyword evidence="10" id="KW-0407">Ion channel</keyword>
<keyword evidence="6" id="KW-0375">Hydrogen ion transport</keyword>
<reference evidence="13" key="1">
    <citation type="submission" date="2025-08" db="UniProtKB">
        <authorList>
            <consortium name="Ensembl"/>
        </authorList>
    </citation>
    <scope>IDENTIFICATION</scope>
</reference>
<feature type="transmembrane region" description="Helical" evidence="12">
    <location>
        <begin position="272"/>
        <end position="302"/>
    </location>
</feature>
<gene>
    <name evidence="13" type="primary">OTOP3</name>
</gene>
<organism evidence="13 14">
    <name type="scientific">Gadus morhua</name>
    <name type="common">Atlantic cod</name>
    <dbReference type="NCBI Taxonomy" id="8049"/>
    <lineage>
        <taxon>Eukaryota</taxon>
        <taxon>Metazoa</taxon>
        <taxon>Chordata</taxon>
        <taxon>Craniata</taxon>
        <taxon>Vertebrata</taxon>
        <taxon>Euteleostomi</taxon>
        <taxon>Actinopterygii</taxon>
        <taxon>Neopterygii</taxon>
        <taxon>Teleostei</taxon>
        <taxon>Neoteleostei</taxon>
        <taxon>Acanthomorphata</taxon>
        <taxon>Zeiogadaria</taxon>
        <taxon>Gadariae</taxon>
        <taxon>Gadiformes</taxon>
        <taxon>Gadoidei</taxon>
        <taxon>Gadidae</taxon>
        <taxon>Gadus</taxon>
    </lineage>
</organism>
<feature type="transmembrane region" description="Helical" evidence="12">
    <location>
        <begin position="394"/>
        <end position="413"/>
    </location>
</feature>
<dbReference type="Ensembl" id="ENSGMOT00000011790.2">
    <property type="protein sequence ID" value="ENSGMOP00000011478.2"/>
    <property type="gene ID" value="ENSGMOG00000010723.2"/>
</dbReference>
<evidence type="ECO:0000313" key="14">
    <source>
        <dbReference type="Proteomes" id="UP000694546"/>
    </source>
</evidence>
<feature type="transmembrane region" description="Helical" evidence="12">
    <location>
        <begin position="498"/>
        <end position="518"/>
    </location>
</feature>
<keyword evidence="3" id="KW-0813">Transport</keyword>
<evidence type="ECO:0000256" key="12">
    <source>
        <dbReference type="SAM" id="Phobius"/>
    </source>
</evidence>
<feature type="transmembrane region" description="Helical" evidence="12">
    <location>
        <begin position="314"/>
        <end position="337"/>
    </location>
</feature>
<evidence type="ECO:0000256" key="8">
    <source>
        <dbReference type="ARBA" id="ARBA00023065"/>
    </source>
</evidence>
<keyword evidence="7 12" id="KW-1133">Transmembrane helix</keyword>
<evidence type="ECO:0000256" key="2">
    <source>
        <dbReference type="ARBA" id="ARBA00006513"/>
    </source>
</evidence>
<evidence type="ECO:0000313" key="13">
    <source>
        <dbReference type="Ensembl" id="ENSGMOP00000011478.2"/>
    </source>
</evidence>
<dbReference type="GO" id="GO:0005886">
    <property type="term" value="C:plasma membrane"/>
    <property type="evidence" value="ECO:0007669"/>
    <property type="project" value="UniProtKB-SubCell"/>
</dbReference>
<feature type="transmembrane region" description="Helical" evidence="12">
    <location>
        <begin position="357"/>
        <end position="379"/>
    </location>
</feature>
<dbReference type="PANTHER" id="PTHR21522:SF36">
    <property type="entry name" value="PROTON CHANNEL OTOP3"/>
    <property type="match status" value="1"/>
</dbReference>
<feature type="transmembrane region" description="Helical" evidence="12">
    <location>
        <begin position="467"/>
        <end position="486"/>
    </location>
</feature>
<dbReference type="Pfam" id="PF03189">
    <property type="entry name" value="Otopetrin"/>
    <property type="match status" value="2"/>
</dbReference>
<accession>A0A8C4ZD82</accession>
<keyword evidence="4" id="KW-1003">Cell membrane</keyword>
<feature type="region of interest" description="Disordered" evidence="11">
    <location>
        <begin position="1"/>
        <end position="36"/>
    </location>
</feature>
<evidence type="ECO:0000256" key="6">
    <source>
        <dbReference type="ARBA" id="ARBA00022781"/>
    </source>
</evidence>
<reference evidence="13" key="2">
    <citation type="submission" date="2025-09" db="UniProtKB">
        <authorList>
            <consortium name="Ensembl"/>
        </authorList>
    </citation>
    <scope>IDENTIFICATION</scope>
</reference>
<proteinExistence type="inferred from homology"/>
<sequence length="533" mass="59409">MAANQVNGSRPWDSEKRWGVAEEEPSNQELNSDHRTQENVQELDQVDPVWAPSSRRLLSGFVGLNVVLLGAALVAGRAFNPTGISHQESEVYVLVLMGCSLAWMMWYLLWARKKPGISPHKDHHAGGLTVTDNYTINVAIYGYISTYLLWAHSKDCIHKHKILTRSGLMVILCADLLLWLNAVTEDTIHQEIELEKEKEFYFGLGNTTHCQCSASAACLVFRKGYEVLYPFNMEYYLMAGCMLYVMWKNVGRHMEPGHQPHQPTAQKLTMRIVYQGGVLFGPLLGLFVLLAGVAVFVLYQVWVGQAQLRLTAFLLFYGYHLAVMPLMSVCCLVGMLVHKLERRAVEEGHNPTRSLDVALLVGAALGQLALSYFSLVAALETGDLSPLGSLDLSYSLLSLLELMLQNIFIIEGLHRHPSLSRKVTAGSPEERKADDSLLTRTPTTPAPPAGQAEDRTNTWTKRATQEICAFLIFANIMLWIIPAFGVNPSFENGMGKKFFGFTAWFVLVNLGQPLGVFYRMHSVGALMELFLAA</sequence>
<feature type="compositionally biased region" description="Basic and acidic residues" evidence="11">
    <location>
        <begin position="428"/>
        <end position="437"/>
    </location>
</feature>
<comment type="subcellular location">
    <subcellularLocation>
        <location evidence="1">Cell membrane</location>
        <topology evidence="1">Multi-pass membrane protein</topology>
    </subcellularLocation>
</comment>
<evidence type="ECO:0000256" key="4">
    <source>
        <dbReference type="ARBA" id="ARBA00022475"/>
    </source>
</evidence>
<dbReference type="GeneTree" id="ENSGT00940000160638"/>
<feature type="region of interest" description="Disordered" evidence="11">
    <location>
        <begin position="421"/>
        <end position="455"/>
    </location>
</feature>
<evidence type="ECO:0000256" key="1">
    <source>
        <dbReference type="ARBA" id="ARBA00004651"/>
    </source>
</evidence>
<evidence type="ECO:0000256" key="5">
    <source>
        <dbReference type="ARBA" id="ARBA00022692"/>
    </source>
</evidence>
<dbReference type="PANTHER" id="PTHR21522">
    <property type="entry name" value="PROTON CHANNEL OTOP"/>
    <property type="match status" value="1"/>
</dbReference>
<keyword evidence="14" id="KW-1185">Reference proteome</keyword>